<organism evidence="1 2">
    <name type="scientific">Methylorubrum rhodinum</name>
    <dbReference type="NCBI Taxonomy" id="29428"/>
    <lineage>
        <taxon>Bacteria</taxon>
        <taxon>Pseudomonadati</taxon>
        <taxon>Pseudomonadota</taxon>
        <taxon>Alphaproteobacteria</taxon>
        <taxon>Hyphomicrobiales</taxon>
        <taxon>Methylobacteriaceae</taxon>
        <taxon>Methylorubrum</taxon>
    </lineage>
</organism>
<evidence type="ECO:0000313" key="1">
    <source>
        <dbReference type="EMBL" id="MBB5757831.1"/>
    </source>
</evidence>
<sequence length="67" mass="7467">MTQITDDGHGPRVDAGAASRRSFAAAQFFSICVEEFFRSAFGRFCVIFANRVMLFLALPRMFGAVQE</sequence>
<keyword evidence="2" id="KW-1185">Reference proteome</keyword>
<dbReference type="RefSeq" id="WP_183569723.1">
    <property type="nucleotide sequence ID" value="NZ_JACHOP010000009.1"/>
</dbReference>
<protein>
    <submittedName>
        <fullName evidence="1">Uncharacterized protein</fullName>
    </submittedName>
</protein>
<reference evidence="1 2" key="1">
    <citation type="submission" date="2020-08" db="EMBL/GenBank/DDBJ databases">
        <title>Genomic Encyclopedia of Type Strains, Phase IV (KMG-IV): sequencing the most valuable type-strain genomes for metagenomic binning, comparative biology and taxonomic classification.</title>
        <authorList>
            <person name="Goeker M."/>
        </authorList>
    </citation>
    <scope>NUCLEOTIDE SEQUENCE [LARGE SCALE GENOMIC DNA]</scope>
    <source>
        <strain evidence="1 2">DSM 2163</strain>
    </source>
</reference>
<comment type="caution">
    <text evidence="1">The sequence shown here is derived from an EMBL/GenBank/DDBJ whole genome shotgun (WGS) entry which is preliminary data.</text>
</comment>
<proteinExistence type="predicted"/>
<evidence type="ECO:0000313" key="2">
    <source>
        <dbReference type="Proteomes" id="UP000583454"/>
    </source>
</evidence>
<dbReference type="AlphaFoldDB" id="A0A840ZLM0"/>
<dbReference type="EMBL" id="JACHOP010000009">
    <property type="protein sequence ID" value="MBB5757831.1"/>
    <property type="molecule type" value="Genomic_DNA"/>
</dbReference>
<dbReference type="Proteomes" id="UP000583454">
    <property type="component" value="Unassembled WGS sequence"/>
</dbReference>
<accession>A0A840ZLM0</accession>
<name>A0A840ZLM0_9HYPH</name>
<gene>
    <name evidence="1" type="ORF">HNR00_002547</name>
</gene>